<dbReference type="AlphaFoldDB" id="A0A101KNR7"/>
<name>A0A101KNR7_RHILI</name>
<accession>A0A101KNR7</accession>
<protein>
    <submittedName>
        <fullName evidence="1">Uncharacterized protein</fullName>
    </submittedName>
</protein>
<reference evidence="1 2" key="1">
    <citation type="submission" date="2015-12" db="EMBL/GenBank/DDBJ databases">
        <title>Draft genome sequence of Mesorhizobium sp. UFLA 01-765, a multitolerant efficient symbiont and plant-growth promoting strain isolated from Zn-mining soil using Leucaena leucocephala as a trap plant.</title>
        <authorList>
            <person name="Rangel W.M."/>
            <person name="Thijs S."/>
            <person name="Longatti S.M."/>
            <person name="Moreira F.M."/>
            <person name="Weyens N."/>
            <person name="Vangronsveld J."/>
            <person name="Van Hamme J.D."/>
            <person name="Bottos E.M."/>
            <person name="Rineau F."/>
        </authorList>
    </citation>
    <scope>NUCLEOTIDE SEQUENCE [LARGE SCALE GENOMIC DNA]</scope>
    <source>
        <strain evidence="1 2">UFLA 01-765</strain>
    </source>
</reference>
<comment type="caution">
    <text evidence="1">The sequence shown here is derived from an EMBL/GenBank/DDBJ whole genome shotgun (WGS) entry which is preliminary data.</text>
</comment>
<proteinExistence type="predicted"/>
<organism evidence="1 2">
    <name type="scientific">Rhizobium loti</name>
    <name type="common">Mesorhizobium loti</name>
    <dbReference type="NCBI Taxonomy" id="381"/>
    <lineage>
        <taxon>Bacteria</taxon>
        <taxon>Pseudomonadati</taxon>
        <taxon>Pseudomonadota</taxon>
        <taxon>Alphaproteobacteria</taxon>
        <taxon>Hyphomicrobiales</taxon>
        <taxon>Phyllobacteriaceae</taxon>
        <taxon>Mesorhizobium</taxon>
    </lineage>
</organism>
<dbReference type="EMBL" id="LPWA01000142">
    <property type="protein sequence ID" value="KUM24122.1"/>
    <property type="molecule type" value="Genomic_DNA"/>
</dbReference>
<evidence type="ECO:0000313" key="2">
    <source>
        <dbReference type="Proteomes" id="UP000053176"/>
    </source>
</evidence>
<dbReference type="Proteomes" id="UP000053176">
    <property type="component" value="Unassembled WGS sequence"/>
</dbReference>
<gene>
    <name evidence="1" type="ORF">AU467_06735</name>
</gene>
<evidence type="ECO:0000313" key="1">
    <source>
        <dbReference type="EMBL" id="KUM24122.1"/>
    </source>
</evidence>
<sequence>MGKALECFTRIFNRPVSVEGFPTHFKGTITVKIGDAIPFDQKMVGVQNGSDFVRKAKTYEH</sequence>